<dbReference type="KEGG" id="crq:GCK72_021794"/>
<proteinExistence type="predicted"/>
<evidence type="ECO:0000313" key="3">
    <source>
        <dbReference type="Proteomes" id="UP000483820"/>
    </source>
</evidence>
<dbReference type="AlphaFoldDB" id="A0A6A5GL18"/>
<dbReference type="GeneID" id="9803919"/>
<feature type="transmembrane region" description="Helical" evidence="1">
    <location>
        <begin position="24"/>
        <end position="45"/>
    </location>
</feature>
<accession>A0A6A5GL18</accession>
<dbReference type="EMBL" id="WUAV01000005">
    <property type="protein sequence ID" value="KAF1755225.1"/>
    <property type="molecule type" value="Genomic_DNA"/>
</dbReference>
<name>A0A6A5GL18_CAERE</name>
<comment type="caution">
    <text evidence="2">The sequence shown here is derived from an EMBL/GenBank/DDBJ whole genome shotgun (WGS) entry which is preliminary data.</text>
</comment>
<organism evidence="2 3">
    <name type="scientific">Caenorhabditis remanei</name>
    <name type="common">Caenorhabditis vulgaris</name>
    <dbReference type="NCBI Taxonomy" id="31234"/>
    <lineage>
        <taxon>Eukaryota</taxon>
        <taxon>Metazoa</taxon>
        <taxon>Ecdysozoa</taxon>
        <taxon>Nematoda</taxon>
        <taxon>Chromadorea</taxon>
        <taxon>Rhabditida</taxon>
        <taxon>Rhabditina</taxon>
        <taxon>Rhabditomorpha</taxon>
        <taxon>Rhabditoidea</taxon>
        <taxon>Rhabditidae</taxon>
        <taxon>Peloderinae</taxon>
        <taxon>Caenorhabditis</taxon>
    </lineage>
</organism>
<evidence type="ECO:0000256" key="1">
    <source>
        <dbReference type="SAM" id="Phobius"/>
    </source>
</evidence>
<sequence length="107" mass="12409">MLYLIDYYTTPVTRRTKSSFYDILSFYCIVLLTRTGFTTSVALVLRVTDEFTTTKLVESGPQYVLVQVCMYLDWIGDDFSMVMIFLMALNRCLHFAAKDVSQRIFGK</sequence>
<dbReference type="Proteomes" id="UP000483820">
    <property type="component" value="Chromosome V"/>
</dbReference>
<evidence type="ECO:0000313" key="2">
    <source>
        <dbReference type="EMBL" id="KAF1755225.1"/>
    </source>
</evidence>
<keyword evidence="1" id="KW-0812">Transmembrane</keyword>
<protein>
    <submittedName>
        <fullName evidence="2">Uncharacterized protein</fullName>
    </submittedName>
</protein>
<reference evidence="2 3" key="1">
    <citation type="submission" date="2019-12" db="EMBL/GenBank/DDBJ databases">
        <title>Chromosome-level assembly of the Caenorhabditis remanei genome.</title>
        <authorList>
            <person name="Teterina A.A."/>
            <person name="Willis J.H."/>
            <person name="Phillips P.C."/>
        </authorList>
    </citation>
    <scope>NUCLEOTIDE SEQUENCE [LARGE SCALE GENOMIC DNA]</scope>
    <source>
        <strain evidence="2 3">PX506</strain>
        <tissue evidence="2">Whole organism</tissue>
    </source>
</reference>
<keyword evidence="1" id="KW-0472">Membrane</keyword>
<dbReference type="RefSeq" id="XP_003091861.2">
    <property type="nucleotide sequence ID" value="XM_003091813.2"/>
</dbReference>
<keyword evidence="1" id="KW-1133">Transmembrane helix</keyword>
<dbReference type="CTD" id="9803919"/>
<gene>
    <name evidence="2" type="ORF">GCK72_021794</name>
</gene>